<dbReference type="NCBIfam" id="TIGR00249">
    <property type="entry name" value="sixA"/>
    <property type="match status" value="1"/>
</dbReference>
<dbReference type="GO" id="GO:0005737">
    <property type="term" value="C:cytoplasm"/>
    <property type="evidence" value="ECO:0007669"/>
    <property type="project" value="InterPro"/>
</dbReference>
<proteinExistence type="predicted"/>
<dbReference type="Pfam" id="PF00300">
    <property type="entry name" value="His_Phos_1"/>
    <property type="match status" value="1"/>
</dbReference>
<reference evidence="2" key="1">
    <citation type="submission" date="2016-08" db="EMBL/GenBank/DDBJ databases">
        <authorList>
            <person name="Varghese N."/>
            <person name="Submissions Spin"/>
        </authorList>
    </citation>
    <scope>NUCLEOTIDE SEQUENCE [LARGE SCALE GENOMIC DNA]</scope>
    <source>
        <strain evidence="2">R-53144</strain>
    </source>
</reference>
<dbReference type="InterPro" id="IPR004449">
    <property type="entry name" value="SixA"/>
</dbReference>
<gene>
    <name evidence="1" type="ORF">GA0061080_100151</name>
</gene>
<organism evidence="1 2">
    <name type="scientific">Gilliamella intestini</name>
    <dbReference type="NCBI Taxonomy" id="1798183"/>
    <lineage>
        <taxon>Bacteria</taxon>
        <taxon>Pseudomonadati</taxon>
        <taxon>Pseudomonadota</taxon>
        <taxon>Gammaproteobacteria</taxon>
        <taxon>Orbales</taxon>
        <taxon>Orbaceae</taxon>
        <taxon>Gilliamella</taxon>
    </lineage>
</organism>
<evidence type="ECO:0000313" key="1">
    <source>
        <dbReference type="EMBL" id="SCB72733.1"/>
    </source>
</evidence>
<evidence type="ECO:0000313" key="2">
    <source>
        <dbReference type="Proteomes" id="UP000199698"/>
    </source>
</evidence>
<dbReference type="CDD" id="cd07067">
    <property type="entry name" value="HP_PGM_like"/>
    <property type="match status" value="1"/>
</dbReference>
<protein>
    <submittedName>
        <fullName evidence="1">Phosphohistidine phosphatase, SixA</fullName>
    </submittedName>
</protein>
<dbReference type="SUPFAM" id="SSF53254">
    <property type="entry name" value="Phosphoglycerate mutase-like"/>
    <property type="match status" value="1"/>
</dbReference>
<dbReference type="GO" id="GO:0101006">
    <property type="term" value="F:protein histidine phosphatase activity"/>
    <property type="evidence" value="ECO:0007669"/>
    <property type="project" value="InterPro"/>
</dbReference>
<dbReference type="InterPro" id="IPR013078">
    <property type="entry name" value="His_Pase_superF_clade-1"/>
</dbReference>
<name>A0A1C3YRM8_9GAMM</name>
<dbReference type="SMART" id="SM00855">
    <property type="entry name" value="PGAM"/>
    <property type="match status" value="1"/>
</dbReference>
<sequence>MKVCIMRHGEAGFSALSDSSRTLTNYGVNQSNLAGKWLKQQNFQFEIGLVSPYLRAQQTLTELSSQVSVKRVETNQFLVPGGSPSHIADVLAILLNDGVENAIIVSHLPLVGYLVNELCPQVSPPMFSTAAIACISLLPNSAGNLEWFHQAE</sequence>
<dbReference type="OrthoDB" id="92610at2"/>
<dbReference type="Gene3D" id="3.40.50.1240">
    <property type="entry name" value="Phosphoglycerate mutase-like"/>
    <property type="match status" value="1"/>
</dbReference>
<keyword evidence="2" id="KW-1185">Reference proteome</keyword>
<dbReference type="Proteomes" id="UP000199698">
    <property type="component" value="Unassembled WGS sequence"/>
</dbReference>
<dbReference type="EMBL" id="FMBA01000001">
    <property type="protein sequence ID" value="SCB72733.1"/>
    <property type="molecule type" value="Genomic_DNA"/>
</dbReference>
<dbReference type="STRING" id="1798183.GA0061080_100151"/>
<accession>A0A1C3YRM8</accession>
<dbReference type="AlphaFoldDB" id="A0A1C3YRM8"/>
<dbReference type="InterPro" id="IPR029033">
    <property type="entry name" value="His_PPase_superfam"/>
</dbReference>